<sequence>MSTSDEEEVLLLLGVCRRRKRRQETFGEFHRLCIELQSHEDRFFKYFRISRESFEELHELLRQNIMKITTNWRKPIFSKE</sequence>
<dbReference type="EMBL" id="JARBHB010000004">
    <property type="protein sequence ID" value="KAJ8885252.1"/>
    <property type="molecule type" value="Genomic_DNA"/>
</dbReference>
<gene>
    <name evidence="1" type="ORF">PR048_011449</name>
</gene>
<proteinExistence type="predicted"/>
<name>A0ABQ9HLQ3_9NEOP</name>
<dbReference type="Proteomes" id="UP001159363">
    <property type="component" value="Chromosome X"/>
</dbReference>
<accession>A0ABQ9HLQ3</accession>
<comment type="caution">
    <text evidence="1">The sequence shown here is derived from an EMBL/GenBank/DDBJ whole genome shotgun (WGS) entry which is preliminary data.</text>
</comment>
<keyword evidence="2" id="KW-1185">Reference proteome</keyword>
<protein>
    <submittedName>
        <fullName evidence="1">Uncharacterized protein</fullName>
    </submittedName>
</protein>
<organism evidence="1 2">
    <name type="scientific">Dryococelus australis</name>
    <dbReference type="NCBI Taxonomy" id="614101"/>
    <lineage>
        <taxon>Eukaryota</taxon>
        <taxon>Metazoa</taxon>
        <taxon>Ecdysozoa</taxon>
        <taxon>Arthropoda</taxon>
        <taxon>Hexapoda</taxon>
        <taxon>Insecta</taxon>
        <taxon>Pterygota</taxon>
        <taxon>Neoptera</taxon>
        <taxon>Polyneoptera</taxon>
        <taxon>Phasmatodea</taxon>
        <taxon>Verophasmatodea</taxon>
        <taxon>Anareolatae</taxon>
        <taxon>Phasmatidae</taxon>
        <taxon>Eurycanthinae</taxon>
        <taxon>Dryococelus</taxon>
    </lineage>
</organism>
<evidence type="ECO:0000313" key="1">
    <source>
        <dbReference type="EMBL" id="KAJ8885252.1"/>
    </source>
</evidence>
<evidence type="ECO:0000313" key="2">
    <source>
        <dbReference type="Proteomes" id="UP001159363"/>
    </source>
</evidence>
<reference evidence="1 2" key="1">
    <citation type="submission" date="2023-02" db="EMBL/GenBank/DDBJ databases">
        <title>LHISI_Scaffold_Assembly.</title>
        <authorList>
            <person name="Stuart O.P."/>
            <person name="Cleave R."/>
            <person name="Magrath M.J.L."/>
            <person name="Mikheyev A.S."/>
        </authorList>
    </citation>
    <scope>NUCLEOTIDE SEQUENCE [LARGE SCALE GENOMIC DNA]</scope>
    <source>
        <strain evidence="1">Daus_M_001</strain>
        <tissue evidence="1">Leg muscle</tissue>
    </source>
</reference>